<keyword evidence="2" id="KW-0812">Transmembrane</keyword>
<feature type="transmembrane region" description="Helical" evidence="2">
    <location>
        <begin position="159"/>
        <end position="181"/>
    </location>
</feature>
<sequence>MSRESNNQENINPTMLKYNNEAKPTESIKRDSIKETSISTESNKLESKKPTDTKNKDSIKLDSNGDEIVYEIWHNPNWWDYFLMSVFFMFGVAVAYSGTEAFLLNKIENSLFVTSLVFGIPALLLSFYYLFYAHKNRFYITTQGIGFERRKWFRMQKRFYRFGEVGFQIILAPTGLCPITPVNRIIFFL</sequence>
<evidence type="ECO:0000256" key="1">
    <source>
        <dbReference type="SAM" id="MobiDB-lite"/>
    </source>
</evidence>
<keyword evidence="2" id="KW-1133">Transmembrane helix</keyword>
<comment type="caution">
    <text evidence="3">The sequence shown here is derived from an EMBL/GenBank/DDBJ whole genome shotgun (WGS) entry which is preliminary data.</text>
</comment>
<feature type="transmembrane region" description="Helical" evidence="2">
    <location>
        <begin position="81"/>
        <end position="99"/>
    </location>
</feature>
<proteinExistence type="predicted"/>
<evidence type="ECO:0000313" key="3">
    <source>
        <dbReference type="EMBL" id="TLD81335.1"/>
    </source>
</evidence>
<evidence type="ECO:0000313" key="4">
    <source>
        <dbReference type="Proteomes" id="UP000029878"/>
    </source>
</evidence>
<feature type="region of interest" description="Disordered" evidence="1">
    <location>
        <begin position="1"/>
        <end position="58"/>
    </location>
</feature>
<protein>
    <submittedName>
        <fullName evidence="3">Uncharacterized protein</fullName>
    </submittedName>
</protein>
<dbReference type="RefSeq" id="WP_081955908.1">
    <property type="nucleotide sequence ID" value="NZ_FZNG01000005.1"/>
</dbReference>
<feature type="compositionally biased region" description="Basic and acidic residues" evidence="1">
    <location>
        <begin position="43"/>
        <end position="58"/>
    </location>
</feature>
<organism evidence="3 4">
    <name type="scientific">Helicobacter trogontum</name>
    <dbReference type="NCBI Taxonomy" id="50960"/>
    <lineage>
        <taxon>Bacteria</taxon>
        <taxon>Pseudomonadati</taxon>
        <taxon>Campylobacterota</taxon>
        <taxon>Epsilonproteobacteria</taxon>
        <taxon>Campylobacterales</taxon>
        <taxon>Helicobacteraceae</taxon>
        <taxon>Helicobacter</taxon>
    </lineage>
</organism>
<feature type="transmembrane region" description="Helical" evidence="2">
    <location>
        <begin position="111"/>
        <end position="131"/>
    </location>
</feature>
<gene>
    <name evidence="3" type="ORF">LS81_008470</name>
</gene>
<feature type="compositionally biased region" description="Basic and acidic residues" evidence="1">
    <location>
        <begin position="23"/>
        <end position="34"/>
    </location>
</feature>
<name>A0A4U8S674_9HELI</name>
<reference evidence="3 4" key="1">
    <citation type="journal article" date="2014" name="Genome Announc.">
        <title>Draft genome sequences of eight enterohepatic helicobacter species isolated from both laboratory and wild rodents.</title>
        <authorList>
            <person name="Sheh A."/>
            <person name="Shen Z."/>
            <person name="Fox J.G."/>
        </authorList>
    </citation>
    <scope>NUCLEOTIDE SEQUENCE [LARGE SCALE GENOMIC DNA]</scope>
    <source>
        <strain evidence="3 4">ATCC 700114</strain>
    </source>
</reference>
<dbReference type="AlphaFoldDB" id="A0A4U8S674"/>
<accession>A0A4U8S674</accession>
<dbReference type="OrthoDB" id="5327178at2"/>
<dbReference type="Proteomes" id="UP000029878">
    <property type="component" value="Unassembled WGS sequence"/>
</dbReference>
<keyword evidence="2" id="KW-0472">Membrane</keyword>
<feature type="compositionally biased region" description="Polar residues" evidence="1">
    <location>
        <begin position="1"/>
        <end position="13"/>
    </location>
</feature>
<evidence type="ECO:0000256" key="2">
    <source>
        <dbReference type="SAM" id="Phobius"/>
    </source>
</evidence>
<dbReference type="EMBL" id="JRPL02000024">
    <property type="protein sequence ID" value="TLD81335.1"/>
    <property type="molecule type" value="Genomic_DNA"/>
</dbReference>